<keyword evidence="6" id="KW-1133">Transmembrane helix</keyword>
<organism evidence="8">
    <name type="scientific">marine sediment metagenome</name>
    <dbReference type="NCBI Taxonomy" id="412755"/>
    <lineage>
        <taxon>unclassified sequences</taxon>
        <taxon>metagenomes</taxon>
        <taxon>ecological metagenomes</taxon>
    </lineage>
</organism>
<keyword evidence="1" id="KW-0813">Transport</keyword>
<evidence type="ECO:0000256" key="2">
    <source>
        <dbReference type="ARBA" id="ARBA00022617"/>
    </source>
</evidence>
<name>A0A0F9JWT4_9ZZZZ</name>
<comment type="caution">
    <text evidence="8">The sequence shown here is derived from an EMBL/GenBank/DDBJ whole genome shotgun (WGS) entry which is preliminary data.</text>
</comment>
<keyword evidence="3" id="KW-0479">Metal-binding</keyword>
<feature type="transmembrane region" description="Helical" evidence="6">
    <location>
        <begin position="360"/>
        <end position="381"/>
    </location>
</feature>
<evidence type="ECO:0000256" key="5">
    <source>
        <dbReference type="ARBA" id="ARBA00023004"/>
    </source>
</evidence>
<protein>
    <recommendedName>
        <fullName evidence="7">Cytochrome c-552/DMSO reductase-like haem-binding domain-containing protein</fullName>
    </recommendedName>
</protein>
<keyword evidence="5" id="KW-0408">Iron</keyword>
<feature type="domain" description="Cytochrome c-552/DMSO reductase-like haem-binding" evidence="7">
    <location>
        <begin position="52"/>
        <end position="337"/>
    </location>
</feature>
<accession>A0A0F9JWT4</accession>
<evidence type="ECO:0000256" key="4">
    <source>
        <dbReference type="ARBA" id="ARBA00022982"/>
    </source>
</evidence>
<keyword evidence="2" id="KW-0349">Heme</keyword>
<dbReference type="Gene3D" id="2.60.40.1190">
    <property type="match status" value="1"/>
</dbReference>
<keyword evidence="6" id="KW-0812">Transmembrane</keyword>
<dbReference type="Pfam" id="PF09459">
    <property type="entry name" value="EB_dh"/>
    <property type="match status" value="1"/>
</dbReference>
<evidence type="ECO:0000256" key="6">
    <source>
        <dbReference type="SAM" id="Phobius"/>
    </source>
</evidence>
<dbReference type="AlphaFoldDB" id="A0A0F9JWT4"/>
<evidence type="ECO:0000259" key="7">
    <source>
        <dbReference type="Pfam" id="PF09459"/>
    </source>
</evidence>
<dbReference type="InterPro" id="IPR019020">
    <property type="entry name" value="Cyt-c552/DMSO_Rdtase_haem-bd"/>
</dbReference>
<dbReference type="GO" id="GO:0046872">
    <property type="term" value="F:metal ion binding"/>
    <property type="evidence" value="ECO:0007669"/>
    <property type="project" value="UniProtKB-KW"/>
</dbReference>
<keyword evidence="4" id="KW-0249">Electron transport</keyword>
<dbReference type="GO" id="GO:0020037">
    <property type="term" value="F:heme binding"/>
    <property type="evidence" value="ECO:0007669"/>
    <property type="project" value="InterPro"/>
</dbReference>
<dbReference type="EMBL" id="LAZR01009180">
    <property type="protein sequence ID" value="KKM74188.1"/>
    <property type="molecule type" value="Genomic_DNA"/>
</dbReference>
<keyword evidence="6" id="KW-0472">Membrane</keyword>
<evidence type="ECO:0000256" key="3">
    <source>
        <dbReference type="ARBA" id="ARBA00022723"/>
    </source>
</evidence>
<reference evidence="8" key="1">
    <citation type="journal article" date="2015" name="Nature">
        <title>Complex archaea that bridge the gap between prokaryotes and eukaryotes.</title>
        <authorList>
            <person name="Spang A."/>
            <person name="Saw J.H."/>
            <person name="Jorgensen S.L."/>
            <person name="Zaremba-Niedzwiedzka K."/>
            <person name="Martijn J."/>
            <person name="Lind A.E."/>
            <person name="van Eijk R."/>
            <person name="Schleper C."/>
            <person name="Guy L."/>
            <person name="Ettema T.J."/>
        </authorList>
    </citation>
    <scope>NUCLEOTIDE SEQUENCE</scope>
</reference>
<evidence type="ECO:0000256" key="1">
    <source>
        <dbReference type="ARBA" id="ARBA00022448"/>
    </source>
</evidence>
<sequence>MKNNKFTFFLVAIIGISTILLVTNTSLVGAQSSNLIAPTVTGAMTVDGIDDEDFWAEATSQTFSTTATYAVGNDNVVPANQRSITMKAVITTTKIRLYIEWVDPTDSDGASGDQDRLAIMLLIEGANDMDAPCMNASTNGATTSGTADNWHWKAGTTNSDGAKYLLVTRRGVAYNTDGTATTYNSLPIAANSAIYYEENSSSSGWDLSDMGGDIGDTVYYDDAETGSDRWAVEGVGMTKLVVQSHDFSFAENEYLDTTARTRSGDSEYTGFGVLPTSLSGETRYFINAKGHHDGSGWSLEIERDLAVTNSIADLAMAAGDTIKFAVAIFDGEYEHDHDIKYITAAWKTLELKSPSSGTTIPGYSLILLGLVTVASIGLVYASMKKRKTSV</sequence>
<evidence type="ECO:0000313" key="8">
    <source>
        <dbReference type="EMBL" id="KKM74188.1"/>
    </source>
</evidence>
<gene>
    <name evidence="8" type="ORF">LCGC14_1402840</name>
</gene>
<proteinExistence type="predicted"/>